<name>A0ABT8HXN6_9BACL</name>
<accession>A0ABT8HXN6</accession>
<reference evidence="3" key="1">
    <citation type="submission" date="2023-07" db="EMBL/GenBank/DDBJ databases">
        <title>Fictibacillus sp. isolated from freshwater pond.</title>
        <authorList>
            <person name="Kirdat K."/>
            <person name="Bhat A."/>
            <person name="Mourya A."/>
            <person name="Yadav A."/>
        </authorList>
    </citation>
    <scope>NUCLEOTIDE SEQUENCE</scope>
    <source>
        <strain evidence="3">NE201</strain>
    </source>
</reference>
<dbReference type="Pfam" id="PF09580">
    <property type="entry name" value="Spore_YhcN_YlaJ"/>
    <property type="match status" value="1"/>
</dbReference>
<keyword evidence="4" id="KW-1185">Reference proteome</keyword>
<dbReference type="Proteomes" id="UP001172721">
    <property type="component" value="Unassembled WGS sequence"/>
</dbReference>
<organism evidence="3 4">
    <name type="scientific">Fictibacillus fluitans</name>
    <dbReference type="NCBI Taxonomy" id="3058422"/>
    <lineage>
        <taxon>Bacteria</taxon>
        <taxon>Bacillati</taxon>
        <taxon>Bacillota</taxon>
        <taxon>Bacilli</taxon>
        <taxon>Bacillales</taxon>
        <taxon>Fictibacillaceae</taxon>
        <taxon>Fictibacillus</taxon>
    </lineage>
</organism>
<evidence type="ECO:0000256" key="2">
    <source>
        <dbReference type="SAM" id="SignalP"/>
    </source>
</evidence>
<evidence type="ECO:0000256" key="1">
    <source>
        <dbReference type="SAM" id="MobiDB-lite"/>
    </source>
</evidence>
<feature type="chain" id="PRO_5046272960" evidence="2">
    <location>
        <begin position="20"/>
        <end position="217"/>
    </location>
</feature>
<feature type="compositionally biased region" description="Polar residues" evidence="1">
    <location>
        <begin position="206"/>
        <end position="217"/>
    </location>
</feature>
<protein>
    <submittedName>
        <fullName evidence="3">YhcN/YlaJ family sporulation lipoprotein</fullName>
    </submittedName>
</protein>
<keyword evidence="2" id="KW-0732">Signal</keyword>
<feature type="signal peptide" evidence="2">
    <location>
        <begin position="1"/>
        <end position="19"/>
    </location>
</feature>
<dbReference type="InterPro" id="IPR019076">
    <property type="entry name" value="Spore_lipoprot_YhcN/YlaJ-like"/>
</dbReference>
<proteinExistence type="predicted"/>
<gene>
    <name evidence="3" type="ORF">QYB97_13720</name>
</gene>
<dbReference type="RefSeq" id="WP_301166572.1">
    <property type="nucleotide sequence ID" value="NZ_JAUHTR010000007.1"/>
</dbReference>
<keyword evidence="3" id="KW-0449">Lipoprotein</keyword>
<dbReference type="PROSITE" id="PS51257">
    <property type="entry name" value="PROKAR_LIPOPROTEIN"/>
    <property type="match status" value="1"/>
</dbReference>
<evidence type="ECO:0000313" key="4">
    <source>
        <dbReference type="Proteomes" id="UP001172721"/>
    </source>
</evidence>
<dbReference type="EMBL" id="JAUHTR010000007">
    <property type="protein sequence ID" value="MDN4525537.1"/>
    <property type="molecule type" value="Genomic_DNA"/>
</dbReference>
<comment type="caution">
    <text evidence="3">The sequence shown here is derived from an EMBL/GenBank/DDBJ whole genome shotgun (WGS) entry which is preliminary data.</text>
</comment>
<sequence>MNKKLKMAAPLMICIAVLAGCSDDDTRKETTSGYKFSKTNYKQYKNDNDNMGTDRRYGDFGYVRHEYKGENTKPLSANKIPKMDRQKLADMITDMAIRLPNIKDMAVLVTDEEVLMAYETTSKNRMAIADNVKRTAFSVVPRYYHVYVSDKKGMIGKLEQYRSVNYDTDNAEGIIDRLIKEMKQSPQGYKVSDGENPNGEMKGENENMSNTDMNRRK</sequence>
<evidence type="ECO:0000313" key="3">
    <source>
        <dbReference type="EMBL" id="MDN4525537.1"/>
    </source>
</evidence>
<feature type="region of interest" description="Disordered" evidence="1">
    <location>
        <begin position="185"/>
        <end position="217"/>
    </location>
</feature>